<evidence type="ECO:0000313" key="4">
    <source>
        <dbReference type="Proteomes" id="UP001430360"/>
    </source>
</evidence>
<evidence type="ECO:0000256" key="1">
    <source>
        <dbReference type="PIRNR" id="PIRNR003170"/>
    </source>
</evidence>
<proteinExistence type="inferred from homology"/>
<protein>
    <recommendedName>
        <fullName evidence="1">Aminopyrimidine aminohydrolase</fullName>
        <ecNumber evidence="1">3.5.99.2</ecNumber>
    </recommendedName>
</protein>
<comment type="caution">
    <text evidence="3">The sequence shown here is derived from an EMBL/GenBank/DDBJ whole genome shotgun (WGS) entry which is preliminary data.</text>
</comment>
<dbReference type="PIRSF" id="PIRSF003170">
    <property type="entry name" value="Pet18p"/>
    <property type="match status" value="1"/>
</dbReference>
<dbReference type="PANTHER" id="PTHR43198">
    <property type="entry name" value="BIFUNCTIONAL TH2 PROTEIN"/>
    <property type="match status" value="1"/>
</dbReference>
<organism evidence="3 4">
    <name type="scientific">Luteimonas fraxinea</name>
    <dbReference type="NCBI Taxonomy" id="2901869"/>
    <lineage>
        <taxon>Bacteria</taxon>
        <taxon>Pseudomonadati</taxon>
        <taxon>Pseudomonadota</taxon>
        <taxon>Gammaproteobacteria</taxon>
        <taxon>Lysobacterales</taxon>
        <taxon>Lysobacteraceae</taxon>
        <taxon>Luteimonas</taxon>
    </lineage>
</organism>
<gene>
    <name evidence="3" type="ORF">LTT95_07195</name>
</gene>
<dbReference type="InterPro" id="IPR050967">
    <property type="entry name" value="Thiamine_Salvage_TenA"/>
</dbReference>
<dbReference type="RefSeq" id="WP_232135607.1">
    <property type="nucleotide sequence ID" value="NZ_CP089507.1"/>
</dbReference>
<comment type="similarity">
    <text evidence="1">Belongs to the TenA family.</text>
</comment>
<comment type="pathway">
    <text evidence="1">Cofactor biosynthesis; thiamine diphosphate biosynthesis.</text>
</comment>
<reference evidence="3" key="1">
    <citation type="submission" date="2021-12" db="EMBL/GenBank/DDBJ databases">
        <authorList>
            <person name="Ulrich A."/>
        </authorList>
    </citation>
    <scope>NUCLEOTIDE SEQUENCE</scope>
    <source>
        <strain evidence="3">A1P009</strain>
    </source>
</reference>
<sequence>MSLRFSESLRQSCEATWTRAVEHRFVTELGEGRIADDVMAAYLIQDHRFLDSFLVLLGAAIASSDSFESRLVLGRFTGMVCGEENTYFLRAFDALGVDADTRTRAPDTAPTAGFKAIMREAAATRSYAATLAVLNVAEGLYLDWAQRVPRPLPTHFVHAEWVTLHDNPMFVEFVAFLRAELDRVGPDDAALAQDFFQRAVDLELAFFDAAYAERTA</sequence>
<dbReference type="SUPFAM" id="SSF48613">
    <property type="entry name" value="Heme oxygenase-like"/>
    <property type="match status" value="1"/>
</dbReference>
<accession>A0ABS8UCW3</accession>
<comment type="catalytic activity">
    <reaction evidence="1">
        <text>thiamine + H2O = 5-(2-hydroxyethyl)-4-methylthiazole + 4-amino-5-hydroxymethyl-2-methylpyrimidine + H(+)</text>
        <dbReference type="Rhea" id="RHEA:17509"/>
        <dbReference type="ChEBI" id="CHEBI:15377"/>
        <dbReference type="ChEBI" id="CHEBI:15378"/>
        <dbReference type="ChEBI" id="CHEBI:16892"/>
        <dbReference type="ChEBI" id="CHEBI:17957"/>
        <dbReference type="ChEBI" id="CHEBI:18385"/>
        <dbReference type="EC" id="3.5.99.2"/>
    </reaction>
</comment>
<feature type="domain" description="Thiaminase-2/PQQC" evidence="2">
    <location>
        <begin position="12"/>
        <end position="211"/>
    </location>
</feature>
<dbReference type="Gene3D" id="1.20.910.10">
    <property type="entry name" value="Heme oxygenase-like"/>
    <property type="match status" value="1"/>
</dbReference>
<dbReference type="Proteomes" id="UP001430360">
    <property type="component" value="Unassembled WGS sequence"/>
</dbReference>
<reference evidence="3" key="2">
    <citation type="journal article" date="2022" name="Syst. Appl. Microbiol.">
        <title>Physiological and genomic characterisation of Luteimonas fraxinea sp. nov., a bacterial species associated with trees tolerant to ash dieback.</title>
        <authorList>
            <person name="Ulrich K."/>
            <person name="Becker R."/>
            <person name="Behrendt U."/>
            <person name="Kube M."/>
            <person name="Schneck V."/>
            <person name="Ulrich A."/>
        </authorList>
    </citation>
    <scope>NUCLEOTIDE SEQUENCE</scope>
    <source>
        <strain evidence="3">A1P009</strain>
    </source>
</reference>
<keyword evidence="4" id="KW-1185">Reference proteome</keyword>
<dbReference type="Pfam" id="PF03070">
    <property type="entry name" value="TENA_THI-4"/>
    <property type="match status" value="1"/>
</dbReference>
<keyword evidence="1" id="KW-0784">Thiamine biosynthesis</keyword>
<dbReference type="PANTHER" id="PTHR43198:SF2">
    <property type="entry name" value="SI:CH1073-67J19.1-RELATED"/>
    <property type="match status" value="1"/>
</dbReference>
<evidence type="ECO:0000259" key="2">
    <source>
        <dbReference type="Pfam" id="PF03070"/>
    </source>
</evidence>
<name>A0ABS8UCW3_9GAMM</name>
<dbReference type="InterPro" id="IPR016084">
    <property type="entry name" value="Haem_Oase-like_multi-hlx"/>
</dbReference>
<comment type="catalytic activity">
    <reaction evidence="1">
        <text>4-amino-5-aminomethyl-2-methylpyrimidine + H2O = 4-amino-5-hydroxymethyl-2-methylpyrimidine + NH4(+)</text>
        <dbReference type="Rhea" id="RHEA:31799"/>
        <dbReference type="ChEBI" id="CHEBI:15377"/>
        <dbReference type="ChEBI" id="CHEBI:16892"/>
        <dbReference type="ChEBI" id="CHEBI:28938"/>
        <dbReference type="ChEBI" id="CHEBI:63416"/>
        <dbReference type="EC" id="3.5.99.2"/>
    </reaction>
</comment>
<dbReference type="EC" id="3.5.99.2" evidence="1"/>
<evidence type="ECO:0000313" key="3">
    <source>
        <dbReference type="EMBL" id="MCD9096725.1"/>
    </source>
</evidence>
<keyword evidence="1" id="KW-0378">Hydrolase</keyword>
<dbReference type="CDD" id="cd19358">
    <property type="entry name" value="TenA_E_Spr0628-like"/>
    <property type="match status" value="1"/>
</dbReference>
<dbReference type="InterPro" id="IPR026285">
    <property type="entry name" value="TenA_E"/>
</dbReference>
<dbReference type="InterPro" id="IPR004305">
    <property type="entry name" value="Thiaminase-2/PQQC"/>
</dbReference>
<comment type="function">
    <text evidence="1">Catalyzes an amino-pyrimidine hydrolysis reaction at the C5' of the pyrimidine moiety of thiamine compounds, a reaction that is part of a thiamine salvage pathway. Thus, catalyzes the conversion of 4-amino-5-aminomethyl-2-methylpyrimidine to 4-amino-5-hydroxymethyl-2-methylpyrimidine (HMP).</text>
</comment>
<dbReference type="EMBL" id="JAJQKU010000002">
    <property type="protein sequence ID" value="MCD9096725.1"/>
    <property type="molecule type" value="Genomic_DNA"/>
</dbReference>